<accession>A0AAD1UHM5</accession>
<evidence type="ECO:0000313" key="2">
    <source>
        <dbReference type="Proteomes" id="UP001295684"/>
    </source>
</evidence>
<comment type="caution">
    <text evidence="1">The sequence shown here is derived from an EMBL/GenBank/DDBJ whole genome shotgun (WGS) entry which is preliminary data.</text>
</comment>
<dbReference type="EMBL" id="CAMPGE010008532">
    <property type="protein sequence ID" value="CAI2367428.1"/>
    <property type="molecule type" value="Genomic_DNA"/>
</dbReference>
<evidence type="ECO:0000313" key="1">
    <source>
        <dbReference type="EMBL" id="CAI2367428.1"/>
    </source>
</evidence>
<organism evidence="1 2">
    <name type="scientific">Euplotes crassus</name>
    <dbReference type="NCBI Taxonomy" id="5936"/>
    <lineage>
        <taxon>Eukaryota</taxon>
        <taxon>Sar</taxon>
        <taxon>Alveolata</taxon>
        <taxon>Ciliophora</taxon>
        <taxon>Intramacronucleata</taxon>
        <taxon>Spirotrichea</taxon>
        <taxon>Hypotrichia</taxon>
        <taxon>Euplotida</taxon>
        <taxon>Euplotidae</taxon>
        <taxon>Moneuplotes</taxon>
    </lineage>
</organism>
<name>A0AAD1UHM5_EUPCR</name>
<reference evidence="1" key="1">
    <citation type="submission" date="2023-07" db="EMBL/GenBank/DDBJ databases">
        <authorList>
            <consortium name="AG Swart"/>
            <person name="Singh M."/>
            <person name="Singh A."/>
            <person name="Seah K."/>
            <person name="Emmerich C."/>
        </authorList>
    </citation>
    <scope>NUCLEOTIDE SEQUENCE</scope>
    <source>
        <strain evidence="1">DP1</strain>
    </source>
</reference>
<sequence length="294" mass="33691">MDHSYYSNPNGIDQSPQIADFSSYIMLKMNKMNRKANSHRSKQARKPGLSFLNYNNKFKMKAAKFSEKYKPGKICKGIPNELRLGYSLINKRRSSMNINYQNFSIKRPKKAIKATLKLDEVSNFQPGMTLRGERFGQSGMRFFSNKLKISPSEVGHTSFEKYFIQSNNKNVHEGPRPPSILSQSCSRPFSSDRDLPIISIANSSGTNLKPSPQKPEAKQKIRNSLTMQMFGQKGAKKSLKQSIMAALLIKLFRYKRQQSIDRALFSQKVEQWKNVMLKDPSKRKPKSTRASITY</sequence>
<keyword evidence="2" id="KW-1185">Reference proteome</keyword>
<dbReference type="AlphaFoldDB" id="A0AAD1UHM5"/>
<proteinExistence type="predicted"/>
<dbReference type="Proteomes" id="UP001295684">
    <property type="component" value="Unassembled WGS sequence"/>
</dbReference>
<gene>
    <name evidence="1" type="ORF">ECRASSUSDP1_LOCUS8711</name>
</gene>
<protein>
    <submittedName>
        <fullName evidence="1">Uncharacterized protein</fullName>
    </submittedName>
</protein>